<dbReference type="AlphaFoldDB" id="A0A0F9R3Q6"/>
<reference evidence="2" key="1">
    <citation type="journal article" date="2015" name="Nature">
        <title>Complex archaea that bridge the gap between prokaryotes and eukaryotes.</title>
        <authorList>
            <person name="Spang A."/>
            <person name="Saw J.H."/>
            <person name="Jorgensen S.L."/>
            <person name="Zaremba-Niedzwiedzka K."/>
            <person name="Martijn J."/>
            <person name="Lind A.E."/>
            <person name="van Eijk R."/>
            <person name="Schleper C."/>
            <person name="Guy L."/>
            <person name="Ettema T.J."/>
        </authorList>
    </citation>
    <scope>NUCLEOTIDE SEQUENCE</scope>
</reference>
<comment type="caution">
    <text evidence="2">The sequence shown here is derived from an EMBL/GenBank/DDBJ whole genome shotgun (WGS) entry which is preliminary data.</text>
</comment>
<feature type="transmembrane region" description="Helical" evidence="1">
    <location>
        <begin position="40"/>
        <end position="61"/>
    </location>
</feature>
<name>A0A0F9R3Q6_9ZZZZ</name>
<accession>A0A0F9R3Q6</accession>
<sequence length="72" mass="7861">MKGLLRVLADGALMGCGVALTYIFVSIGILGRYGMEPNSVVLALEIISSMALVCLGLYMLIQDVESDRRRRK</sequence>
<keyword evidence="1" id="KW-0812">Transmembrane</keyword>
<feature type="transmembrane region" description="Helical" evidence="1">
    <location>
        <begin position="12"/>
        <end position="34"/>
    </location>
</feature>
<evidence type="ECO:0000256" key="1">
    <source>
        <dbReference type="SAM" id="Phobius"/>
    </source>
</evidence>
<evidence type="ECO:0000313" key="2">
    <source>
        <dbReference type="EMBL" id="KKN43837.1"/>
    </source>
</evidence>
<dbReference type="EMBL" id="LAZR01001485">
    <property type="protein sequence ID" value="KKN43837.1"/>
    <property type="molecule type" value="Genomic_DNA"/>
</dbReference>
<gene>
    <name evidence="2" type="ORF">LCGC14_0699290</name>
</gene>
<protein>
    <submittedName>
        <fullName evidence="2">Uncharacterized protein</fullName>
    </submittedName>
</protein>
<proteinExistence type="predicted"/>
<keyword evidence="1" id="KW-1133">Transmembrane helix</keyword>
<keyword evidence="1" id="KW-0472">Membrane</keyword>
<organism evidence="2">
    <name type="scientific">marine sediment metagenome</name>
    <dbReference type="NCBI Taxonomy" id="412755"/>
    <lineage>
        <taxon>unclassified sequences</taxon>
        <taxon>metagenomes</taxon>
        <taxon>ecological metagenomes</taxon>
    </lineage>
</organism>